<accession>A0AAN6Q0F4</accession>
<proteinExistence type="predicted"/>
<dbReference type="Proteomes" id="UP001305647">
    <property type="component" value="Unassembled WGS sequence"/>
</dbReference>
<keyword evidence="3" id="KW-1185">Reference proteome</keyword>
<feature type="transmembrane region" description="Helical" evidence="1">
    <location>
        <begin position="81"/>
        <end position="102"/>
    </location>
</feature>
<comment type="caution">
    <text evidence="2">The sequence shown here is derived from an EMBL/GenBank/DDBJ whole genome shotgun (WGS) entry which is preliminary data.</text>
</comment>
<evidence type="ECO:0000256" key="1">
    <source>
        <dbReference type="SAM" id="Phobius"/>
    </source>
</evidence>
<name>A0AAN6Q0F4_9PEZI</name>
<reference evidence="2" key="1">
    <citation type="journal article" date="2023" name="Mol. Phylogenet. Evol.">
        <title>Genome-scale phylogeny and comparative genomics of the fungal order Sordariales.</title>
        <authorList>
            <person name="Hensen N."/>
            <person name="Bonometti L."/>
            <person name="Westerberg I."/>
            <person name="Brannstrom I.O."/>
            <person name="Guillou S."/>
            <person name="Cros-Aarteil S."/>
            <person name="Calhoun S."/>
            <person name="Haridas S."/>
            <person name="Kuo A."/>
            <person name="Mondo S."/>
            <person name="Pangilinan J."/>
            <person name="Riley R."/>
            <person name="LaButti K."/>
            <person name="Andreopoulos B."/>
            <person name="Lipzen A."/>
            <person name="Chen C."/>
            <person name="Yan M."/>
            <person name="Daum C."/>
            <person name="Ng V."/>
            <person name="Clum A."/>
            <person name="Steindorff A."/>
            <person name="Ohm R.A."/>
            <person name="Martin F."/>
            <person name="Silar P."/>
            <person name="Natvig D.O."/>
            <person name="Lalanne C."/>
            <person name="Gautier V."/>
            <person name="Ament-Velasquez S.L."/>
            <person name="Kruys A."/>
            <person name="Hutchinson M.I."/>
            <person name="Powell A.J."/>
            <person name="Barry K."/>
            <person name="Miller A.N."/>
            <person name="Grigoriev I.V."/>
            <person name="Debuchy R."/>
            <person name="Gladieux P."/>
            <person name="Hiltunen Thoren M."/>
            <person name="Johannesson H."/>
        </authorList>
    </citation>
    <scope>NUCLEOTIDE SEQUENCE</scope>
    <source>
        <strain evidence="2">CBS 757.83</strain>
    </source>
</reference>
<protein>
    <submittedName>
        <fullName evidence="2">Uncharacterized protein</fullName>
    </submittedName>
</protein>
<reference evidence="2" key="2">
    <citation type="submission" date="2023-05" db="EMBL/GenBank/DDBJ databases">
        <authorList>
            <consortium name="Lawrence Berkeley National Laboratory"/>
            <person name="Steindorff A."/>
            <person name="Hensen N."/>
            <person name="Bonometti L."/>
            <person name="Westerberg I."/>
            <person name="Brannstrom I.O."/>
            <person name="Guillou S."/>
            <person name="Cros-Aarteil S."/>
            <person name="Calhoun S."/>
            <person name="Haridas S."/>
            <person name="Kuo A."/>
            <person name="Mondo S."/>
            <person name="Pangilinan J."/>
            <person name="Riley R."/>
            <person name="Labutti K."/>
            <person name="Andreopoulos B."/>
            <person name="Lipzen A."/>
            <person name="Chen C."/>
            <person name="Yanf M."/>
            <person name="Daum C."/>
            <person name="Ng V."/>
            <person name="Clum A."/>
            <person name="Ohm R."/>
            <person name="Martin F."/>
            <person name="Silar P."/>
            <person name="Natvig D."/>
            <person name="Lalanne C."/>
            <person name="Gautier V."/>
            <person name="Ament-Velasquez S.L."/>
            <person name="Kruys A."/>
            <person name="Hutchinson M.I."/>
            <person name="Powell A.J."/>
            <person name="Barry K."/>
            <person name="Miller A.N."/>
            <person name="Grigoriev I.V."/>
            <person name="Debuchy R."/>
            <person name="Gladieux P."/>
            <person name="Thoren M.H."/>
            <person name="Johannesson H."/>
        </authorList>
    </citation>
    <scope>NUCLEOTIDE SEQUENCE</scope>
    <source>
        <strain evidence="2">CBS 757.83</strain>
    </source>
</reference>
<keyword evidence="1" id="KW-0812">Transmembrane</keyword>
<sequence>MAQELWFRCAVVGDLLPGSRILGLGRLMCGLLLLLLCMQIRGSAMLRFGKASCLTRLLVRWGKSYIYLSLSLSHGRESQLLVGWFGLGAGVSKIQSIIIGIYTRTRL</sequence>
<keyword evidence="1" id="KW-1133">Transmembrane helix</keyword>
<dbReference type="AlphaFoldDB" id="A0AAN6Q0F4"/>
<organism evidence="2 3">
    <name type="scientific">Parathielavia hyrcaniae</name>
    <dbReference type="NCBI Taxonomy" id="113614"/>
    <lineage>
        <taxon>Eukaryota</taxon>
        <taxon>Fungi</taxon>
        <taxon>Dikarya</taxon>
        <taxon>Ascomycota</taxon>
        <taxon>Pezizomycotina</taxon>
        <taxon>Sordariomycetes</taxon>
        <taxon>Sordariomycetidae</taxon>
        <taxon>Sordariales</taxon>
        <taxon>Chaetomiaceae</taxon>
        <taxon>Parathielavia</taxon>
    </lineage>
</organism>
<feature type="transmembrane region" description="Helical" evidence="1">
    <location>
        <begin position="20"/>
        <end position="37"/>
    </location>
</feature>
<evidence type="ECO:0000313" key="2">
    <source>
        <dbReference type="EMBL" id="KAK4100009.1"/>
    </source>
</evidence>
<gene>
    <name evidence="2" type="ORF">N658DRAFT_144105</name>
</gene>
<evidence type="ECO:0000313" key="3">
    <source>
        <dbReference type="Proteomes" id="UP001305647"/>
    </source>
</evidence>
<keyword evidence="1" id="KW-0472">Membrane</keyword>
<dbReference type="EMBL" id="MU863644">
    <property type="protein sequence ID" value="KAK4100009.1"/>
    <property type="molecule type" value="Genomic_DNA"/>
</dbReference>